<dbReference type="InterPro" id="IPR017103">
    <property type="entry name" value="Iontropic_Glu_rcpt_pln"/>
</dbReference>
<evidence type="ECO:0000259" key="16">
    <source>
        <dbReference type="SMART" id="SM00079"/>
    </source>
</evidence>
<dbReference type="CDD" id="cd19990">
    <property type="entry name" value="PBP1_GABAb_receptor_plant"/>
    <property type="match status" value="1"/>
</dbReference>
<dbReference type="SUPFAM" id="SSF53822">
    <property type="entry name" value="Periplasmic binding protein-like I"/>
    <property type="match status" value="1"/>
</dbReference>
<dbReference type="Gene3D" id="3.40.50.2300">
    <property type="match status" value="1"/>
</dbReference>
<dbReference type="Proteomes" id="UP001157418">
    <property type="component" value="Unassembled WGS sequence"/>
</dbReference>
<keyword evidence="14" id="KW-1015">Disulfide bond</keyword>
<keyword evidence="6 15" id="KW-1133">Transmembrane helix</keyword>
<sequence>MIDAVEAKCELSNMRVTLVSVPVVFDAFRRNHSIEKATKVLRDTRVCHLGQNNTDINRIRHTLSFPIMKNKLMSIIVIFTICLFKIPFIVKLDAKSIGSNFSDAFVIGAIVDMSARVGKEARVAMEIAIDDFRAKTNQNLTLYTTDSKANIVQAIKAATYLIETHKVEAILGLHTMEEVVSVAEVCSEAQVPTFSLFDSVPQWALDRWAPFLFQASPSQFPQMKAFVAILESYGWSRFTFIYEDINSASTQIIPHLMEAIKESSTVEISSIVKLSPLSSSFSLPKELERISKEQCRVFLVHSSLETGVRLFQNAKNMGMMEKGYVWITTSLITDLLHTVNSSTFSTMEGVLGIGSFFSEFDDFSTKFQKKFKLEQPEEENNIPGVFAAQAYDATLIVASLQFVDQKPFASHIFPIINVIGKYYREVGFWSEGLGFSEVINEKTTYDTSLKSLGYIFWPGKPLHPPIGWAIPTNANPLRVGVPTMAMFKKFVEVKYDHKNHNLTYKGYSIELFKETIKLLPYYLPYEFHPFNGTYDSLVEQVYLKKFDVIVGDVSVVSRRYKYAEFTHPYTETGLVMIVPVTSYHGQWLFVKPFTLSMWALTILINIYNAFVIWLIEHKNTPEIGGSALNRTGILLSLAFTRMFFTNGDEVHSNLTRMTTVAWLLAAIIIGQCYTASLTSMLTVKRLIPKVADFETLKNGNAVVGYGQGAHVASYLVDVLGFKNRNIRPFTSPEGYARALKNREISAVFLEAPFTKLFLAKYCKSFITAGPTFGDGGFAFVLPKGSPMVADFTKALLNVSESGTLQEIEKRMIGSEKCVEMDSDHDEYESLGLGSFWSLLVLTSGTSTIALIIYVVISLRDYCRIEQKSAWTLVWTNWKKEEQSLCSNSTTMMGMPFMHMMDINKNNSHHAVM</sequence>
<evidence type="ECO:0000256" key="8">
    <source>
        <dbReference type="ARBA" id="ARBA00023136"/>
    </source>
</evidence>
<reference evidence="17 18" key="1">
    <citation type="submission" date="2022-01" db="EMBL/GenBank/DDBJ databases">
        <authorList>
            <person name="Xiong W."/>
            <person name="Schranz E."/>
        </authorList>
    </citation>
    <scope>NUCLEOTIDE SEQUENCE [LARGE SCALE GENOMIC DNA]</scope>
</reference>
<keyword evidence="9 13" id="KW-0675">Receptor</keyword>
<dbReference type="FunFam" id="3.40.50.2300:FF:000188">
    <property type="entry name" value="Glutamate receptor"/>
    <property type="match status" value="1"/>
</dbReference>
<evidence type="ECO:0000256" key="4">
    <source>
        <dbReference type="ARBA" id="ARBA00022692"/>
    </source>
</evidence>
<feature type="disulfide bond" evidence="14">
    <location>
        <begin position="762"/>
        <end position="817"/>
    </location>
</feature>
<evidence type="ECO:0000256" key="11">
    <source>
        <dbReference type="ARBA" id="ARBA00023286"/>
    </source>
</evidence>
<keyword evidence="11 13" id="KW-1071">Ligand-gated ion channel</keyword>
<dbReference type="Pfam" id="PF00060">
    <property type="entry name" value="Lig_chan"/>
    <property type="match status" value="1"/>
</dbReference>
<keyword evidence="12 13" id="KW-0407">Ion channel</keyword>
<evidence type="ECO:0000256" key="9">
    <source>
        <dbReference type="ARBA" id="ARBA00023170"/>
    </source>
</evidence>
<evidence type="ECO:0000256" key="15">
    <source>
        <dbReference type="SAM" id="Phobius"/>
    </source>
</evidence>
<dbReference type="InterPro" id="IPR001828">
    <property type="entry name" value="ANF_lig-bd_rcpt"/>
</dbReference>
<dbReference type="Gene3D" id="3.40.190.10">
    <property type="entry name" value="Periplasmic binding protein-like II"/>
    <property type="match status" value="3"/>
</dbReference>
<evidence type="ECO:0000256" key="3">
    <source>
        <dbReference type="ARBA" id="ARBA00022448"/>
    </source>
</evidence>
<dbReference type="Gene3D" id="1.10.287.70">
    <property type="match status" value="1"/>
</dbReference>
<dbReference type="InterPro" id="IPR044440">
    <property type="entry name" value="GABAb_receptor_plant_PBP1"/>
</dbReference>
<evidence type="ECO:0000256" key="14">
    <source>
        <dbReference type="PIRSR" id="PIRSR037090-50"/>
    </source>
</evidence>
<dbReference type="GO" id="GO:0015276">
    <property type="term" value="F:ligand-gated monoatomic ion channel activity"/>
    <property type="evidence" value="ECO:0007669"/>
    <property type="project" value="InterPro"/>
</dbReference>
<comment type="subcellular location">
    <subcellularLocation>
        <location evidence="1">Membrane</location>
        <topology evidence="1">Multi-pass membrane protein</topology>
    </subcellularLocation>
</comment>
<dbReference type="InterPro" id="IPR001320">
    <property type="entry name" value="Iontro_rcpt_C"/>
</dbReference>
<proteinExistence type="inferred from homology"/>
<dbReference type="FunFam" id="3.40.190.10:FF:000054">
    <property type="entry name" value="Glutamate receptor"/>
    <property type="match status" value="1"/>
</dbReference>
<evidence type="ECO:0000256" key="13">
    <source>
        <dbReference type="PIRNR" id="PIRNR037090"/>
    </source>
</evidence>
<feature type="transmembrane region" description="Helical" evidence="15">
    <location>
        <begin position="627"/>
        <end position="644"/>
    </location>
</feature>
<dbReference type="FunFam" id="1.10.287.70:FF:000172">
    <property type="entry name" value="Glutamate receptor"/>
    <property type="match status" value="1"/>
</dbReference>
<accession>A0AAU9MIT8</accession>
<evidence type="ECO:0000313" key="18">
    <source>
        <dbReference type="Proteomes" id="UP001157418"/>
    </source>
</evidence>
<dbReference type="Pfam" id="PF01094">
    <property type="entry name" value="ANF_receptor"/>
    <property type="match status" value="1"/>
</dbReference>
<feature type="transmembrane region" description="Helical" evidence="15">
    <location>
        <begin position="660"/>
        <end position="683"/>
    </location>
</feature>
<evidence type="ECO:0000256" key="7">
    <source>
        <dbReference type="ARBA" id="ARBA00023065"/>
    </source>
</evidence>
<dbReference type="AlphaFoldDB" id="A0AAU9MIT8"/>
<evidence type="ECO:0000256" key="2">
    <source>
        <dbReference type="ARBA" id="ARBA00008685"/>
    </source>
</evidence>
<organism evidence="17 18">
    <name type="scientific">Lactuca virosa</name>
    <dbReference type="NCBI Taxonomy" id="75947"/>
    <lineage>
        <taxon>Eukaryota</taxon>
        <taxon>Viridiplantae</taxon>
        <taxon>Streptophyta</taxon>
        <taxon>Embryophyta</taxon>
        <taxon>Tracheophyta</taxon>
        <taxon>Spermatophyta</taxon>
        <taxon>Magnoliopsida</taxon>
        <taxon>eudicotyledons</taxon>
        <taxon>Gunneridae</taxon>
        <taxon>Pentapetalae</taxon>
        <taxon>asterids</taxon>
        <taxon>campanulids</taxon>
        <taxon>Asterales</taxon>
        <taxon>Asteraceae</taxon>
        <taxon>Cichorioideae</taxon>
        <taxon>Cichorieae</taxon>
        <taxon>Lactucinae</taxon>
        <taxon>Lactuca</taxon>
    </lineage>
</organism>
<comment type="function">
    <text evidence="13">Glutamate-gated receptor that probably acts as non-selective cation channel.</text>
</comment>
<feature type="transmembrane region" description="Helical" evidence="15">
    <location>
        <begin position="835"/>
        <end position="856"/>
    </location>
</feature>
<evidence type="ECO:0000256" key="5">
    <source>
        <dbReference type="ARBA" id="ARBA00022729"/>
    </source>
</evidence>
<evidence type="ECO:0000256" key="10">
    <source>
        <dbReference type="ARBA" id="ARBA00023180"/>
    </source>
</evidence>
<comment type="similarity">
    <text evidence="2 13">Belongs to the glutamate-gated ion channel (TC 1.A.10.1) family.</text>
</comment>
<gene>
    <name evidence="17" type="ORF">LVIROSA_LOCUS12828</name>
</gene>
<dbReference type="EMBL" id="CAKMRJ010002223">
    <property type="protein sequence ID" value="CAH1425702.1"/>
    <property type="molecule type" value="Genomic_DNA"/>
</dbReference>
<dbReference type="CDD" id="cd13686">
    <property type="entry name" value="GluR_Plant"/>
    <property type="match status" value="1"/>
</dbReference>
<keyword evidence="5" id="KW-0732">Signal</keyword>
<comment type="caution">
    <text evidence="17">The sequence shown here is derived from an EMBL/GenBank/DDBJ whole genome shotgun (WGS) entry which is preliminary data.</text>
</comment>
<feature type="transmembrane region" description="Helical" evidence="15">
    <location>
        <begin position="72"/>
        <end position="90"/>
    </location>
</feature>
<feature type="domain" description="Ionotropic glutamate receptor C-terminal" evidence="16">
    <location>
        <begin position="478"/>
        <end position="814"/>
    </location>
</feature>
<name>A0AAU9MIT8_9ASTR</name>
<keyword evidence="4 15" id="KW-0812">Transmembrane</keyword>
<keyword evidence="8 13" id="KW-0472">Membrane</keyword>
<keyword evidence="18" id="KW-1185">Reference proteome</keyword>
<keyword evidence="3 13" id="KW-0813">Transport</keyword>
<evidence type="ECO:0000313" key="17">
    <source>
        <dbReference type="EMBL" id="CAH1425702.1"/>
    </source>
</evidence>
<keyword evidence="7 13" id="KW-0406">Ion transport</keyword>
<dbReference type="PIRSF" id="PIRSF037090">
    <property type="entry name" value="Iontro_Glu-like_rcpt_pln"/>
    <property type="match status" value="1"/>
</dbReference>
<protein>
    <recommendedName>
        <fullName evidence="13">Glutamate receptor</fullName>
    </recommendedName>
</protein>
<feature type="transmembrane region" description="Helical" evidence="15">
    <location>
        <begin position="595"/>
        <end position="615"/>
    </location>
</feature>
<dbReference type="SUPFAM" id="SSF53850">
    <property type="entry name" value="Periplasmic binding protein-like II"/>
    <property type="match status" value="1"/>
</dbReference>
<dbReference type="InterPro" id="IPR028082">
    <property type="entry name" value="Peripla_BP_I"/>
</dbReference>
<keyword evidence="10" id="KW-0325">Glycoprotein</keyword>
<dbReference type="SMART" id="SM00079">
    <property type="entry name" value="PBPe"/>
    <property type="match status" value="1"/>
</dbReference>
<dbReference type="PANTHER" id="PTHR18966">
    <property type="entry name" value="IONOTROPIC GLUTAMATE RECEPTOR"/>
    <property type="match status" value="1"/>
</dbReference>
<evidence type="ECO:0000256" key="1">
    <source>
        <dbReference type="ARBA" id="ARBA00004141"/>
    </source>
</evidence>
<evidence type="ECO:0000256" key="12">
    <source>
        <dbReference type="ARBA" id="ARBA00023303"/>
    </source>
</evidence>
<evidence type="ECO:0000256" key="6">
    <source>
        <dbReference type="ARBA" id="ARBA00022989"/>
    </source>
</evidence>
<dbReference type="InterPro" id="IPR015683">
    <property type="entry name" value="Ionotropic_Glu_rcpt"/>
</dbReference>
<dbReference type="GO" id="GO:0016020">
    <property type="term" value="C:membrane"/>
    <property type="evidence" value="ECO:0007669"/>
    <property type="project" value="UniProtKB-SubCell"/>
</dbReference>